<keyword evidence="6" id="KW-1133">Transmembrane helix</keyword>
<gene>
    <name evidence="8" type="ORF">ADEAN_000306500</name>
</gene>
<organism evidence="8 9">
    <name type="scientific">Angomonas deanei</name>
    <dbReference type="NCBI Taxonomy" id="59799"/>
    <lineage>
        <taxon>Eukaryota</taxon>
        <taxon>Discoba</taxon>
        <taxon>Euglenozoa</taxon>
        <taxon>Kinetoplastea</taxon>
        <taxon>Metakinetoplastina</taxon>
        <taxon>Trypanosomatida</taxon>
        <taxon>Trypanosomatidae</taxon>
        <taxon>Strigomonadinae</taxon>
        <taxon>Angomonas</taxon>
    </lineage>
</organism>
<dbReference type="SUPFAM" id="SSF144232">
    <property type="entry name" value="HIT/MYND zinc finger-like"/>
    <property type="match status" value="1"/>
</dbReference>
<evidence type="ECO:0000313" key="8">
    <source>
        <dbReference type="EMBL" id="CAD2215610.1"/>
    </source>
</evidence>
<keyword evidence="9" id="KW-1185">Reference proteome</keyword>
<keyword evidence="2 4" id="KW-0863">Zinc-finger</keyword>
<dbReference type="PROSITE" id="PS50865">
    <property type="entry name" value="ZF_MYND_2"/>
    <property type="match status" value="1"/>
</dbReference>
<sequence length="538" mass="61930">MESSNAFSALVKRGFEWAKQQNNNTNTNDEEESNETKRDRYRSSFHDCSFPPMSTSVAKKLFRLFSDNVNSENFQLFSESLLVEEKTAQKLVSPKKEETPTDDSKIAQLKAEGALALETWKKSRGECFACTIHNNNNANIPTYKHWLFRQMPFVHVEEKEKISFENREVGARCPCPPAVELHAFRDPGDLAFLNNENVLHNPSLRDFCLEDYLRKEEGELFFQLRPVEGVAFENIESFLNSRTAVPRADKNSESCCGLSVPILYRRLPSATSIKANPLAKAHVAVQYVSLEQDRNENENNTEEERILVDAFINDLQWFVTHQVTPLQQYSNTINNNNEQKVWGQYGSPGYTLRLPDKNNNEDGYCMTAPTEVDTKQCPPCGYCGRRLVLKKLFRCSACRRSYYCCKEHQRLDWGNGHKERCAGYKLETNFLEKKVQPFLENDKNNHQKRDKAWSVAASLLAYIDHTISNDNHNAVWTLHAVFIESSSLFEKETTKHMLEQLQVLLTESDTYQHITDYLGIIIIRIIILFAFCSAVKIL</sequence>
<proteinExistence type="predicted"/>
<accession>A0A7G2C720</accession>
<evidence type="ECO:0000313" key="9">
    <source>
        <dbReference type="Proteomes" id="UP000515908"/>
    </source>
</evidence>
<dbReference type="Gene3D" id="6.10.140.2220">
    <property type="match status" value="1"/>
</dbReference>
<evidence type="ECO:0000256" key="2">
    <source>
        <dbReference type="ARBA" id="ARBA00022771"/>
    </source>
</evidence>
<keyword evidence="6" id="KW-0812">Transmembrane</keyword>
<protein>
    <submittedName>
        <fullName evidence="8">MYND finger containing protein, putative</fullName>
    </submittedName>
</protein>
<reference evidence="8 9" key="1">
    <citation type="submission" date="2020-08" db="EMBL/GenBank/DDBJ databases">
        <authorList>
            <person name="Newling K."/>
            <person name="Davey J."/>
            <person name="Forrester S."/>
        </authorList>
    </citation>
    <scope>NUCLEOTIDE SEQUENCE [LARGE SCALE GENOMIC DNA]</scope>
    <source>
        <strain evidence="9">Crithidia deanei Carvalho (ATCC PRA-265)</strain>
    </source>
</reference>
<evidence type="ECO:0000256" key="3">
    <source>
        <dbReference type="ARBA" id="ARBA00022833"/>
    </source>
</evidence>
<dbReference type="GO" id="GO:0008270">
    <property type="term" value="F:zinc ion binding"/>
    <property type="evidence" value="ECO:0007669"/>
    <property type="project" value="UniProtKB-KW"/>
</dbReference>
<dbReference type="InterPro" id="IPR002893">
    <property type="entry name" value="Znf_MYND"/>
</dbReference>
<keyword evidence="3" id="KW-0862">Zinc</keyword>
<dbReference type="AlphaFoldDB" id="A0A7G2C720"/>
<feature type="transmembrane region" description="Helical" evidence="6">
    <location>
        <begin position="517"/>
        <end position="535"/>
    </location>
</feature>
<keyword evidence="6" id="KW-0472">Membrane</keyword>
<evidence type="ECO:0000256" key="4">
    <source>
        <dbReference type="PROSITE-ProRule" id="PRU00134"/>
    </source>
</evidence>
<feature type="domain" description="MYND-type" evidence="7">
    <location>
        <begin position="380"/>
        <end position="421"/>
    </location>
</feature>
<dbReference type="Proteomes" id="UP000515908">
    <property type="component" value="Chromosome 05"/>
</dbReference>
<evidence type="ECO:0000259" key="7">
    <source>
        <dbReference type="PROSITE" id="PS50865"/>
    </source>
</evidence>
<feature type="compositionally biased region" description="Basic and acidic residues" evidence="5">
    <location>
        <begin position="34"/>
        <end position="43"/>
    </location>
</feature>
<keyword evidence="1" id="KW-0479">Metal-binding</keyword>
<evidence type="ECO:0000256" key="1">
    <source>
        <dbReference type="ARBA" id="ARBA00022723"/>
    </source>
</evidence>
<dbReference type="VEuPathDB" id="TriTrypDB:ADEAN_000306500"/>
<dbReference type="OrthoDB" id="5952526at2759"/>
<feature type="region of interest" description="Disordered" evidence="5">
    <location>
        <begin position="18"/>
        <end position="43"/>
    </location>
</feature>
<dbReference type="Pfam" id="PF01753">
    <property type="entry name" value="zf-MYND"/>
    <property type="match status" value="1"/>
</dbReference>
<evidence type="ECO:0000256" key="6">
    <source>
        <dbReference type="SAM" id="Phobius"/>
    </source>
</evidence>
<dbReference type="EMBL" id="LR877149">
    <property type="protein sequence ID" value="CAD2215610.1"/>
    <property type="molecule type" value="Genomic_DNA"/>
</dbReference>
<evidence type="ECO:0000256" key="5">
    <source>
        <dbReference type="SAM" id="MobiDB-lite"/>
    </source>
</evidence>
<name>A0A7G2C720_9TRYP</name>